<keyword evidence="2" id="KW-1185">Reference proteome</keyword>
<proteinExistence type="predicted"/>
<accession>A0A9W6XFB6</accession>
<evidence type="ECO:0000313" key="1">
    <source>
        <dbReference type="EMBL" id="GMF37434.1"/>
    </source>
</evidence>
<protein>
    <submittedName>
        <fullName evidence="1">Unnamed protein product</fullName>
    </submittedName>
</protein>
<sequence length="122" mass="12951">MNSTVSSFSFVHVSYRLNADPVLVFARASTWCPALIKSLILPPAHLPLARSSRDLSGTSKSPNVSVSSVSIAPNLFIRLISAPVSKYTTTNSVGCAFSHALISSKLSFVRGCSEALIPEIEG</sequence>
<reference evidence="1" key="1">
    <citation type="submission" date="2023-04" db="EMBL/GenBank/DDBJ databases">
        <title>Phytophthora lilii NBRC 32176.</title>
        <authorList>
            <person name="Ichikawa N."/>
            <person name="Sato H."/>
            <person name="Tonouchi N."/>
        </authorList>
    </citation>
    <scope>NUCLEOTIDE SEQUENCE</scope>
    <source>
        <strain evidence="1">NBRC 32176</strain>
    </source>
</reference>
<dbReference type="AlphaFoldDB" id="A0A9W6XFB6"/>
<evidence type="ECO:0000313" key="2">
    <source>
        <dbReference type="Proteomes" id="UP001165083"/>
    </source>
</evidence>
<comment type="caution">
    <text evidence="1">The sequence shown here is derived from an EMBL/GenBank/DDBJ whole genome shotgun (WGS) entry which is preliminary data.</text>
</comment>
<dbReference type="Proteomes" id="UP001165083">
    <property type="component" value="Unassembled WGS sequence"/>
</dbReference>
<gene>
    <name evidence="1" type="ORF">Plil01_001575600</name>
</gene>
<dbReference type="EMBL" id="BSXW01001528">
    <property type="protein sequence ID" value="GMF37434.1"/>
    <property type="molecule type" value="Genomic_DNA"/>
</dbReference>
<name>A0A9W6XFB6_9STRA</name>
<organism evidence="1 2">
    <name type="scientific">Phytophthora lilii</name>
    <dbReference type="NCBI Taxonomy" id="2077276"/>
    <lineage>
        <taxon>Eukaryota</taxon>
        <taxon>Sar</taxon>
        <taxon>Stramenopiles</taxon>
        <taxon>Oomycota</taxon>
        <taxon>Peronosporomycetes</taxon>
        <taxon>Peronosporales</taxon>
        <taxon>Peronosporaceae</taxon>
        <taxon>Phytophthora</taxon>
    </lineage>
</organism>